<evidence type="ECO:0000256" key="3">
    <source>
        <dbReference type="ARBA" id="ARBA00022840"/>
    </source>
</evidence>
<dbReference type="InterPro" id="IPR003593">
    <property type="entry name" value="AAA+_ATPase"/>
</dbReference>
<dbReference type="PANTHER" id="PTHR24220:SF685">
    <property type="entry name" value="ABC TRANSPORTER RELATED"/>
    <property type="match status" value="1"/>
</dbReference>
<dbReference type="GO" id="GO:0005886">
    <property type="term" value="C:plasma membrane"/>
    <property type="evidence" value="ECO:0007669"/>
    <property type="project" value="TreeGrafter"/>
</dbReference>
<evidence type="ECO:0000256" key="1">
    <source>
        <dbReference type="ARBA" id="ARBA00022448"/>
    </source>
</evidence>
<evidence type="ECO:0000256" key="2">
    <source>
        <dbReference type="ARBA" id="ARBA00022741"/>
    </source>
</evidence>
<evidence type="ECO:0000313" key="6">
    <source>
        <dbReference type="EMBL" id="GEL72300.1"/>
    </source>
</evidence>
<dbReference type="Gene3D" id="3.40.50.300">
    <property type="entry name" value="P-loop containing nucleotide triphosphate hydrolases"/>
    <property type="match status" value="1"/>
</dbReference>
<dbReference type="GO" id="GO:0098796">
    <property type="term" value="C:membrane protein complex"/>
    <property type="evidence" value="ECO:0007669"/>
    <property type="project" value="UniProtKB-ARBA"/>
</dbReference>
<dbReference type="PROSITE" id="PS50893">
    <property type="entry name" value="ABC_TRANSPORTER_2"/>
    <property type="match status" value="1"/>
</dbReference>
<dbReference type="InterPro" id="IPR015854">
    <property type="entry name" value="ABC_transpr_LolD-like"/>
</dbReference>
<dbReference type="AlphaFoldDB" id="A0A511HFH8"/>
<proteinExistence type="inferred from homology"/>
<accession>A0A511HFH8</accession>
<keyword evidence="1" id="KW-0813">Transport</keyword>
<feature type="domain" description="ABC transporter" evidence="5">
    <location>
        <begin position="44"/>
        <end position="275"/>
    </location>
</feature>
<keyword evidence="2" id="KW-0547">Nucleotide-binding</keyword>
<dbReference type="GO" id="GO:0016887">
    <property type="term" value="F:ATP hydrolysis activity"/>
    <property type="evidence" value="ECO:0007669"/>
    <property type="project" value="InterPro"/>
</dbReference>
<dbReference type="CDD" id="cd03255">
    <property type="entry name" value="ABC_MJ0796_LolCDE_FtsE"/>
    <property type="match status" value="1"/>
</dbReference>
<protein>
    <submittedName>
        <fullName evidence="6">ABC transporter ATP-binding protein</fullName>
    </submittedName>
</protein>
<dbReference type="InterPro" id="IPR003439">
    <property type="entry name" value="ABC_transporter-like_ATP-bd"/>
</dbReference>
<dbReference type="GO" id="GO:0022857">
    <property type="term" value="F:transmembrane transporter activity"/>
    <property type="evidence" value="ECO:0007669"/>
    <property type="project" value="TreeGrafter"/>
</dbReference>
<dbReference type="Pfam" id="PF00005">
    <property type="entry name" value="ABC_tran"/>
    <property type="match status" value="1"/>
</dbReference>
<dbReference type="PROSITE" id="PS00211">
    <property type="entry name" value="ABC_TRANSPORTER_1"/>
    <property type="match status" value="1"/>
</dbReference>
<organism evidence="6 7">
    <name type="scientific">Myxococcus virescens</name>
    <dbReference type="NCBI Taxonomy" id="83456"/>
    <lineage>
        <taxon>Bacteria</taxon>
        <taxon>Pseudomonadati</taxon>
        <taxon>Myxococcota</taxon>
        <taxon>Myxococcia</taxon>
        <taxon>Myxococcales</taxon>
        <taxon>Cystobacterineae</taxon>
        <taxon>Myxococcaceae</taxon>
        <taxon>Myxococcus</taxon>
    </lineage>
</organism>
<dbReference type="SMART" id="SM00382">
    <property type="entry name" value="AAA"/>
    <property type="match status" value="1"/>
</dbReference>
<dbReference type="SUPFAM" id="SSF52540">
    <property type="entry name" value="P-loop containing nucleoside triphosphate hydrolases"/>
    <property type="match status" value="1"/>
</dbReference>
<dbReference type="FunFam" id="3.40.50.300:FF:000032">
    <property type="entry name" value="Export ABC transporter ATP-binding protein"/>
    <property type="match status" value="1"/>
</dbReference>
<comment type="similarity">
    <text evidence="4">Belongs to the ABC transporter superfamily. Macrolide exporter (TC 3.A.1.122) family.</text>
</comment>
<dbReference type="InterPro" id="IPR017871">
    <property type="entry name" value="ABC_transporter-like_CS"/>
</dbReference>
<dbReference type="PANTHER" id="PTHR24220">
    <property type="entry name" value="IMPORT ATP-BINDING PROTEIN"/>
    <property type="match status" value="1"/>
</dbReference>
<dbReference type="EMBL" id="BJVY01000023">
    <property type="protein sequence ID" value="GEL72300.1"/>
    <property type="molecule type" value="Genomic_DNA"/>
</dbReference>
<comment type="caution">
    <text evidence="6">The sequence shown here is derived from an EMBL/GenBank/DDBJ whole genome shotgun (WGS) entry which is preliminary data.</text>
</comment>
<evidence type="ECO:0000256" key="4">
    <source>
        <dbReference type="ARBA" id="ARBA00038388"/>
    </source>
</evidence>
<keyword evidence="3 6" id="KW-0067">ATP-binding</keyword>
<name>A0A511HFH8_9BACT</name>
<gene>
    <name evidence="6" type="ORF">MVI01_40840</name>
</gene>
<dbReference type="GO" id="GO:0005524">
    <property type="term" value="F:ATP binding"/>
    <property type="evidence" value="ECO:0007669"/>
    <property type="project" value="UniProtKB-KW"/>
</dbReference>
<evidence type="ECO:0000259" key="5">
    <source>
        <dbReference type="PROSITE" id="PS50893"/>
    </source>
</evidence>
<dbReference type="InterPro" id="IPR017911">
    <property type="entry name" value="MacB-like_ATP-bd"/>
</dbReference>
<sequence>MVGVRFARGWRLSGVRACAEGRATDRASVYGEAPMSPPDSPPLVELRDVTKAYAEGDTTREVLSGVRLSLRRGEFVVLLGRSGSGKSTLLNLISGIDLASQGEVRVDGRDLGRMNERERTLLRRERIGFIFQAFNLLPTLTVEENVRLPLELNGQGGAEASARARALLEQVGLGTRASSFPDRLSGGEQQRVAVARALAHEPPLLLADEPTGNLDEATGRQVLDLLEALTRKGNTCALVVTHEPGLVARAHRVLTMEGGRLVEVAHTPIRAMKEAL</sequence>
<dbReference type="InterPro" id="IPR027417">
    <property type="entry name" value="P-loop_NTPase"/>
</dbReference>
<reference evidence="6 7" key="1">
    <citation type="submission" date="2019-07" db="EMBL/GenBank/DDBJ databases">
        <title>Whole genome shotgun sequence of Myxococcus virescens NBRC 100334.</title>
        <authorList>
            <person name="Hosoyama A."/>
            <person name="Uohara A."/>
            <person name="Ohji S."/>
            <person name="Ichikawa N."/>
        </authorList>
    </citation>
    <scope>NUCLEOTIDE SEQUENCE [LARGE SCALE GENOMIC DNA]</scope>
    <source>
        <strain evidence="6 7">NBRC 100334</strain>
    </source>
</reference>
<evidence type="ECO:0000313" key="7">
    <source>
        <dbReference type="Proteomes" id="UP000321224"/>
    </source>
</evidence>
<dbReference type="Proteomes" id="UP000321224">
    <property type="component" value="Unassembled WGS sequence"/>
</dbReference>